<dbReference type="InterPro" id="IPR008930">
    <property type="entry name" value="Terpenoid_cyclase/PrenylTrfase"/>
</dbReference>
<dbReference type="SUPFAM" id="SSF48239">
    <property type="entry name" value="Terpenoid cyclases/Protein prenyltransferases"/>
    <property type="match status" value="1"/>
</dbReference>
<proteinExistence type="predicted"/>
<dbReference type="Gene3D" id="2.60.120.1540">
    <property type="match status" value="1"/>
</dbReference>
<evidence type="ECO:0000256" key="3">
    <source>
        <dbReference type="ARBA" id="ARBA00022729"/>
    </source>
</evidence>
<dbReference type="InterPro" id="IPR001599">
    <property type="entry name" value="Macroglobln_a2"/>
</dbReference>
<reference evidence="9" key="2">
    <citation type="submission" date="2025-05" db="UniProtKB">
        <authorList>
            <consortium name="EnsemblMetazoa"/>
        </authorList>
    </citation>
    <scope>IDENTIFICATION</scope>
    <source>
        <strain evidence="9">Foshan</strain>
    </source>
</reference>
<dbReference type="InterPro" id="IPR011625">
    <property type="entry name" value="A2M_N_BRD"/>
</dbReference>
<feature type="domain" description="Alpha-2-macroglobulin bait region" evidence="6">
    <location>
        <begin position="436"/>
        <end position="566"/>
    </location>
</feature>
<keyword evidence="4" id="KW-0882">Thioester bond</keyword>
<dbReference type="InterPro" id="IPR013783">
    <property type="entry name" value="Ig-like_fold"/>
</dbReference>
<dbReference type="InterPro" id="IPR009048">
    <property type="entry name" value="A-macroglobulin_rcpt-bd"/>
</dbReference>
<dbReference type="Gene3D" id="1.50.10.20">
    <property type="match status" value="1"/>
</dbReference>
<feature type="domain" description="Alpha-2-macroglobulin" evidence="7">
    <location>
        <begin position="642"/>
        <end position="733"/>
    </location>
</feature>
<keyword evidence="5" id="KW-1015">Disulfide bond</keyword>
<evidence type="ECO:0000259" key="7">
    <source>
        <dbReference type="SMART" id="SM01360"/>
    </source>
</evidence>
<dbReference type="InterPro" id="IPR036595">
    <property type="entry name" value="A-macroglobulin_rcpt-bd_sf"/>
</dbReference>
<dbReference type="SUPFAM" id="SSF49410">
    <property type="entry name" value="Alpha-macroglobulin receptor domain"/>
    <property type="match status" value="1"/>
</dbReference>
<feature type="domain" description="Alpha-macroglobulin receptor-binding" evidence="8">
    <location>
        <begin position="1240"/>
        <end position="1328"/>
    </location>
</feature>
<dbReference type="Pfam" id="PF00207">
    <property type="entry name" value="A2M"/>
    <property type="match status" value="1"/>
</dbReference>
<accession>A0ABM1XN73</accession>
<evidence type="ECO:0000256" key="4">
    <source>
        <dbReference type="ARBA" id="ARBA00022966"/>
    </source>
</evidence>
<dbReference type="InterPro" id="IPR049135">
    <property type="entry name" value="TEP1_CUB2"/>
</dbReference>
<dbReference type="InterPro" id="IPR050473">
    <property type="entry name" value="A2M/Complement_sys"/>
</dbReference>
<dbReference type="Pfam" id="PF07677">
    <property type="entry name" value="A2M_recep"/>
    <property type="match status" value="1"/>
</dbReference>
<dbReference type="InterPro" id="IPR040839">
    <property type="entry name" value="MG4"/>
</dbReference>
<dbReference type="Gene3D" id="2.60.40.1940">
    <property type="match status" value="1"/>
</dbReference>
<dbReference type="PANTHER" id="PTHR11412:SF136">
    <property type="entry name" value="CD109 ANTIGEN"/>
    <property type="match status" value="1"/>
</dbReference>
<keyword evidence="10" id="KW-1185">Reference proteome</keyword>
<dbReference type="SMART" id="SM01359">
    <property type="entry name" value="A2M_N_2"/>
    <property type="match status" value="1"/>
</dbReference>
<evidence type="ECO:0000256" key="5">
    <source>
        <dbReference type="ARBA" id="ARBA00023157"/>
    </source>
</evidence>
<comment type="subcellular location">
    <subcellularLocation>
        <location evidence="1">Secreted</location>
    </subcellularLocation>
</comment>
<dbReference type="Gene3D" id="2.60.40.10">
    <property type="entry name" value="Immunoglobulins"/>
    <property type="match status" value="2"/>
</dbReference>
<dbReference type="Proteomes" id="UP000069940">
    <property type="component" value="Unassembled WGS sequence"/>
</dbReference>
<dbReference type="RefSeq" id="XP_019545534.3">
    <property type="nucleotide sequence ID" value="XM_019689989.3"/>
</dbReference>
<evidence type="ECO:0000256" key="2">
    <source>
        <dbReference type="ARBA" id="ARBA00022525"/>
    </source>
</evidence>
<dbReference type="GeneID" id="109416022"/>
<evidence type="ECO:0000256" key="1">
    <source>
        <dbReference type="ARBA" id="ARBA00004613"/>
    </source>
</evidence>
<dbReference type="Pfam" id="PF17791">
    <property type="entry name" value="MG3"/>
    <property type="match status" value="1"/>
</dbReference>
<dbReference type="EnsemblMetazoa" id="AALFPA23_001208.R1026">
    <property type="protein sequence ID" value="AALFPA23_001208.P1026"/>
    <property type="gene ID" value="AALFPA23_001208"/>
</dbReference>
<keyword evidence="2" id="KW-0964">Secreted</keyword>
<protein>
    <submittedName>
        <fullName evidence="9">Uncharacterized protein</fullName>
    </submittedName>
</protein>
<dbReference type="Pfam" id="PF07678">
    <property type="entry name" value="TED_complement"/>
    <property type="match status" value="1"/>
</dbReference>
<evidence type="ECO:0000259" key="6">
    <source>
        <dbReference type="SMART" id="SM01359"/>
    </source>
</evidence>
<dbReference type="Gene3D" id="2.60.40.690">
    <property type="entry name" value="Alpha-macroglobulin, receptor-binding domain"/>
    <property type="match status" value="1"/>
</dbReference>
<evidence type="ECO:0000313" key="10">
    <source>
        <dbReference type="Proteomes" id="UP000069940"/>
    </source>
</evidence>
<dbReference type="Gene3D" id="2.60.40.1930">
    <property type="match status" value="2"/>
</dbReference>
<evidence type="ECO:0000259" key="8">
    <source>
        <dbReference type="SMART" id="SM01361"/>
    </source>
</evidence>
<dbReference type="Gene3D" id="2.20.130.20">
    <property type="match status" value="1"/>
</dbReference>
<dbReference type="InterPro" id="IPR002890">
    <property type="entry name" value="MG2"/>
</dbReference>
<dbReference type="Pfam" id="PF17789">
    <property type="entry name" value="MG4"/>
    <property type="match status" value="1"/>
</dbReference>
<dbReference type="SMART" id="SM01360">
    <property type="entry name" value="A2M"/>
    <property type="match status" value="1"/>
</dbReference>
<sequence length="1349" mass="153392">MPVETSVVTMGTLIVLVCSVFAIAYCQDSSVIIFGPKHIQPRLPYTVALINPLKSEVRMNLTLDCEGNASQLIKTLKKESVARYNLNIPDGISIDSECIFWAANDGGNIMVKQNADVTVAKKTLSIFILTDKPIYKPGDIVKFRVVVLDLATKPVNHIDSIQIDLENSNGESRRQWTRAVLYKGIFEAAHRLSSTPEVGSWTIKVTAKDGIISNDKSQQFEVREHLLPKFGIKVEPSRILLISEMEIRLNIESYYTFGSAVRGNIVVKLVDRNKQNSSTHSISRTFVEKDVFRFELEDELDTEYEKDYAMVMVNVSLTEEFSNFTRHVSRQILVYEHPYKITLIKAASNYRPNVPYHCKLLVKDHNGVPVTNRLITAKTDAGEERSTKTDSQGIATLDLPMPYAADAVDISVTFENRDYENVYSITGMVGVSTQYLQISLLKRNVKESTVSFIVKSNEKFSHLFYFVTSRGNILLAKYERFSNKVKYTINFKLTVDMTVQSKLLVYTLNSGQLIMDYFELDYFANEFEFSLEEYTFQPDQDVEINVKAEKDSYVAFQGIDQGALLLGQEGFGLTKEHVLEDLNEYTPYHGDLNIDATNSFGLFSRMGSNDQDEPNRNKRSIYRPKRQTTVKPILLRTDFPESWLWTNYTMRNHMYLTVSDVIPHTITSWYVTGFALSPTRGLGLVNAPAKLTVFKPFYIIANLPYSIKRNETVRIQVTLFNFLSNSLTTDVTLYNKRDEIEFVDQTSHDTKRRRKAIVVPYYQPTSVSFLIKAKKLGEIAIKIEAASQLRTDGLEHMLRVTPESRLRSESQSQFINLPSHGRQNFSEKLDIPKAADQGSVKIEAIVQHHIMGTVAQNLNNLFEIPTTGTGSFNLLTFIPNVVILDYIKEIKKKEPVIEQKAINYLSTGYKNQLKYRHSNGAFGQWDPPENKPSVFLTALVANAFSTASKHIEIDQSIITTAFSWIEGKQKGDGCFEEDGEKIYEPMQNSASSIALTAFIVVAIKENENTAIRFTQLIRKATNCLADSFYSLTNTHDIALATYALSLTGHAKRLDFLNKLVLESHQHGEERYWDSELQVEIAGYAILSYLAQDMYFEAIPIMKWLNRQQYSTGAFSGVHSTFIALKALGKMAAHLITKQNDYTVHIRYGKHHQSFGVVYSDNLKPISHDLPDDTRKVDFEIVGIGSGVLQVTYQYFLNIQANPAHYASFDLDVNVLGTSTFEVQNLQVCLSYKQKEAYKSSGTTLVEVHLPSGLVFHENAVKVRSRHVKKTERAFHNTVMHVYYDEVSTYYQECFEITAYRKYQIALHRPAHVIVYDTNNMDKYAVKSYEGKVLQPCQICDREDCRSMDC</sequence>
<reference evidence="10" key="1">
    <citation type="journal article" date="2015" name="Proc. Natl. Acad. Sci. U.S.A.">
        <title>Genome sequence of the Asian Tiger mosquito, Aedes albopictus, reveals insights into its biology, genetics, and evolution.</title>
        <authorList>
            <person name="Chen X.G."/>
            <person name="Jiang X."/>
            <person name="Gu J."/>
            <person name="Xu M."/>
            <person name="Wu Y."/>
            <person name="Deng Y."/>
            <person name="Zhang C."/>
            <person name="Bonizzoni M."/>
            <person name="Dermauw W."/>
            <person name="Vontas J."/>
            <person name="Armbruster P."/>
            <person name="Huang X."/>
            <person name="Yang Y."/>
            <person name="Zhang H."/>
            <person name="He W."/>
            <person name="Peng H."/>
            <person name="Liu Y."/>
            <person name="Wu K."/>
            <person name="Chen J."/>
            <person name="Lirakis M."/>
            <person name="Topalis P."/>
            <person name="Van Leeuwen T."/>
            <person name="Hall A.B."/>
            <person name="Jiang X."/>
            <person name="Thorpe C."/>
            <person name="Mueller R.L."/>
            <person name="Sun C."/>
            <person name="Waterhouse R.M."/>
            <person name="Yan G."/>
            <person name="Tu Z.J."/>
            <person name="Fang X."/>
            <person name="James A.A."/>
        </authorList>
    </citation>
    <scope>NUCLEOTIDE SEQUENCE [LARGE SCALE GENOMIC DNA]</scope>
    <source>
        <strain evidence="10">Foshan</strain>
    </source>
</reference>
<dbReference type="SMART" id="SM01361">
    <property type="entry name" value="A2M_recep"/>
    <property type="match status" value="1"/>
</dbReference>
<keyword evidence="3" id="KW-0732">Signal</keyword>
<dbReference type="Pfam" id="PF01835">
    <property type="entry name" value="MG2"/>
    <property type="match status" value="1"/>
</dbReference>
<evidence type="ECO:0000313" key="9">
    <source>
        <dbReference type="EnsemblMetazoa" id="AALFPA23_001208.P1026"/>
    </source>
</evidence>
<name>A0ABM1XN73_AEDAL</name>
<organism evidence="9 10">
    <name type="scientific">Aedes albopictus</name>
    <name type="common">Asian tiger mosquito</name>
    <name type="synonym">Stegomyia albopicta</name>
    <dbReference type="NCBI Taxonomy" id="7160"/>
    <lineage>
        <taxon>Eukaryota</taxon>
        <taxon>Metazoa</taxon>
        <taxon>Ecdysozoa</taxon>
        <taxon>Arthropoda</taxon>
        <taxon>Hexapoda</taxon>
        <taxon>Insecta</taxon>
        <taxon>Pterygota</taxon>
        <taxon>Neoptera</taxon>
        <taxon>Endopterygota</taxon>
        <taxon>Diptera</taxon>
        <taxon>Nematocera</taxon>
        <taxon>Culicoidea</taxon>
        <taxon>Culicidae</taxon>
        <taxon>Culicinae</taxon>
        <taxon>Aedini</taxon>
        <taxon>Aedes</taxon>
        <taxon>Stegomyia</taxon>
    </lineage>
</organism>
<dbReference type="InterPro" id="IPR041555">
    <property type="entry name" value="MG3"/>
</dbReference>
<dbReference type="Pfam" id="PF07703">
    <property type="entry name" value="A2M_BRD"/>
    <property type="match status" value="1"/>
</dbReference>
<dbReference type="PANTHER" id="PTHR11412">
    <property type="entry name" value="MACROGLOBULIN / COMPLEMENT"/>
    <property type="match status" value="1"/>
</dbReference>
<dbReference type="InterPro" id="IPR011626">
    <property type="entry name" value="Alpha-macroglobulin_TED"/>
</dbReference>
<dbReference type="Pfam" id="PF21412">
    <property type="entry name" value="TEP1_CUB2"/>
    <property type="match status" value="1"/>
</dbReference>